<reference evidence="1" key="1">
    <citation type="submission" date="2018-01" db="EMBL/GenBank/DDBJ databases">
        <authorList>
            <person name="Krukenberg V."/>
        </authorList>
    </citation>
    <scope>NUCLEOTIDE SEQUENCE</scope>
    <source>
        <strain evidence="1">E20ANME2</strain>
    </source>
</reference>
<proteinExistence type="predicted"/>
<sequence>MSKFWGPLYIVPVPWAKRAWALPFLTVLAPSKACNKANSKRHKTTVDWTRQMIMQVRRWLPHRAIVLVGDGAYAAVSLALCCAGFPVPVTLVVRFRLDAALYDFPPPDQPGKRGPKPKKGKKQQSLFERIQDPSTVWTSIEVVWYDGVKRTLEIFSGVSLWYTPGYNPVPVKWIVVRDPEGKLRTEAFFCTDLEVREIQILQWFILRWNIEVTFEELRAHLGVETQRQWSDLAIARTTPVLFGMFSIVVLMAIEILKGATMPILECAWYKKSDATFSDVIALVRRHIWSARYFVNSSKDPEFSYFHDDFLDVLLDQVCYAA</sequence>
<gene>
    <name evidence="1" type="ORF">C4B59_17715</name>
</gene>
<dbReference type="Proteomes" id="UP000248329">
    <property type="component" value="Unassembled WGS sequence"/>
</dbReference>
<protein>
    <submittedName>
        <fullName evidence="1">Uncharacterized protein</fullName>
    </submittedName>
</protein>
<dbReference type="EMBL" id="PQXF01000150">
    <property type="protein sequence ID" value="PXF54871.1"/>
    <property type="molecule type" value="Genomic_DNA"/>
</dbReference>
<accession>A0AC61KXM0</accession>
<name>A0AC61KXM0_9EURY</name>
<evidence type="ECO:0000313" key="2">
    <source>
        <dbReference type="Proteomes" id="UP000248329"/>
    </source>
</evidence>
<comment type="caution">
    <text evidence="1">The sequence shown here is derived from an EMBL/GenBank/DDBJ whole genome shotgun (WGS) entry which is preliminary data.</text>
</comment>
<evidence type="ECO:0000313" key="1">
    <source>
        <dbReference type="EMBL" id="PXF54871.1"/>
    </source>
</evidence>
<organism evidence="1 2">
    <name type="scientific">Candidatus Methanogaster sp</name>
    <dbReference type="NCBI Taxonomy" id="3386292"/>
    <lineage>
        <taxon>Archaea</taxon>
        <taxon>Methanobacteriati</taxon>
        <taxon>Methanobacteriota</taxon>
        <taxon>Stenosarchaea group</taxon>
        <taxon>Methanomicrobia</taxon>
        <taxon>Methanosarcinales</taxon>
        <taxon>ANME-2 cluster</taxon>
        <taxon>Candidatus Methanogasteraceae</taxon>
        <taxon>Candidatus Methanogaster</taxon>
    </lineage>
</organism>